<feature type="coiled-coil region" evidence="1">
    <location>
        <begin position="234"/>
        <end position="261"/>
    </location>
</feature>
<dbReference type="AlphaFoldDB" id="A0A067M9F1"/>
<keyword evidence="2" id="KW-0812">Transmembrane</keyword>
<proteinExistence type="predicted"/>
<dbReference type="OrthoDB" id="3198211at2759"/>
<dbReference type="Proteomes" id="UP000027195">
    <property type="component" value="Unassembled WGS sequence"/>
</dbReference>
<keyword evidence="1" id="KW-0175">Coiled coil</keyword>
<keyword evidence="4" id="KW-1185">Reference proteome</keyword>
<dbReference type="InParanoid" id="A0A067M9F1"/>
<evidence type="ECO:0000313" key="3">
    <source>
        <dbReference type="EMBL" id="KDQ12209.1"/>
    </source>
</evidence>
<protein>
    <submittedName>
        <fullName evidence="3">Uncharacterized protein</fullName>
    </submittedName>
</protein>
<gene>
    <name evidence="3" type="ORF">BOTBODRAFT_57031</name>
</gene>
<name>A0A067M9F1_BOTB1</name>
<feature type="transmembrane region" description="Helical" evidence="2">
    <location>
        <begin position="210"/>
        <end position="227"/>
    </location>
</feature>
<organism evidence="3 4">
    <name type="scientific">Botryobasidium botryosum (strain FD-172 SS1)</name>
    <dbReference type="NCBI Taxonomy" id="930990"/>
    <lineage>
        <taxon>Eukaryota</taxon>
        <taxon>Fungi</taxon>
        <taxon>Dikarya</taxon>
        <taxon>Basidiomycota</taxon>
        <taxon>Agaricomycotina</taxon>
        <taxon>Agaricomycetes</taxon>
        <taxon>Cantharellales</taxon>
        <taxon>Botryobasidiaceae</taxon>
        <taxon>Botryobasidium</taxon>
    </lineage>
</organism>
<feature type="coiled-coil region" evidence="1">
    <location>
        <begin position="124"/>
        <end position="176"/>
    </location>
</feature>
<evidence type="ECO:0000256" key="1">
    <source>
        <dbReference type="SAM" id="Coils"/>
    </source>
</evidence>
<dbReference type="HOGENOM" id="CLU_060577_0_0_1"/>
<keyword evidence="2" id="KW-0472">Membrane</keyword>
<dbReference type="EMBL" id="KL198052">
    <property type="protein sequence ID" value="KDQ12209.1"/>
    <property type="molecule type" value="Genomic_DNA"/>
</dbReference>
<reference evidence="4" key="1">
    <citation type="journal article" date="2014" name="Proc. Natl. Acad. Sci. U.S.A.">
        <title>Extensive sampling of basidiomycete genomes demonstrates inadequacy of the white-rot/brown-rot paradigm for wood decay fungi.</title>
        <authorList>
            <person name="Riley R."/>
            <person name="Salamov A.A."/>
            <person name="Brown D.W."/>
            <person name="Nagy L.G."/>
            <person name="Floudas D."/>
            <person name="Held B.W."/>
            <person name="Levasseur A."/>
            <person name="Lombard V."/>
            <person name="Morin E."/>
            <person name="Otillar R."/>
            <person name="Lindquist E.A."/>
            <person name="Sun H."/>
            <person name="LaButti K.M."/>
            <person name="Schmutz J."/>
            <person name="Jabbour D."/>
            <person name="Luo H."/>
            <person name="Baker S.E."/>
            <person name="Pisabarro A.G."/>
            <person name="Walton J.D."/>
            <person name="Blanchette R.A."/>
            <person name="Henrissat B."/>
            <person name="Martin F."/>
            <person name="Cullen D."/>
            <person name="Hibbett D.S."/>
            <person name="Grigoriev I.V."/>
        </authorList>
    </citation>
    <scope>NUCLEOTIDE SEQUENCE [LARGE SCALE GENOMIC DNA]</scope>
    <source>
        <strain evidence="4">FD-172 SS1</strain>
    </source>
</reference>
<dbReference type="Gene3D" id="1.20.1170.10">
    <property type="match status" value="1"/>
</dbReference>
<feature type="transmembrane region" description="Helical" evidence="2">
    <location>
        <begin position="180"/>
        <end position="204"/>
    </location>
</feature>
<dbReference type="SUPFAM" id="SSF58100">
    <property type="entry name" value="Bacterial hemolysins"/>
    <property type="match status" value="1"/>
</dbReference>
<evidence type="ECO:0000313" key="4">
    <source>
        <dbReference type="Proteomes" id="UP000027195"/>
    </source>
</evidence>
<keyword evidence="2" id="KW-1133">Transmembrane helix</keyword>
<accession>A0A067M9F1</accession>
<sequence length="336" mass="37705">MLHDKNTQKSISDEIAKLSKLTLTVEESFHKVEELLLLLVSNREYPSSFKDGFVDLSRQWSAYRKEYTQLLWESRAVAGRARSDAAIFHDTVIPWLQEDNVNLAEKIAGLGKYIKSLEGNVESSKDLSQRYSNLKRNVEKFSRDWNATIESCKTQIAAISKNVKALDEQIHELGQKIQGFIAFLMGGCAVAVGGAGAAAILGVICPLTCMIIWAGAAAVAAGGAIYYRHVKQQHDELIETRDEKLRERKSLRKDLNTMQQLRSSLVSTAPEIQNVIDTIGTFAQVWNMICMDAQGIKDRLEKTQQLTFMAKRNLQTTADMYQTLCSALYQFQTTIS</sequence>
<evidence type="ECO:0000256" key="2">
    <source>
        <dbReference type="SAM" id="Phobius"/>
    </source>
</evidence>